<dbReference type="SUPFAM" id="SSF50249">
    <property type="entry name" value="Nucleic acid-binding proteins"/>
    <property type="match status" value="1"/>
</dbReference>
<name>A0A8H8RX29_9HELO</name>
<feature type="non-terminal residue" evidence="6">
    <location>
        <position position="1"/>
    </location>
</feature>
<comment type="caution">
    <text evidence="6">The sequence shown here is derived from an EMBL/GenBank/DDBJ whole genome shotgun (WGS) entry which is preliminary data.</text>
</comment>
<evidence type="ECO:0000256" key="2">
    <source>
        <dbReference type="ARBA" id="ARBA00022454"/>
    </source>
</evidence>
<keyword evidence="2" id="KW-0158">Chromosome</keyword>
<dbReference type="EMBL" id="QGMI01000305">
    <property type="protein sequence ID" value="TVY42884.1"/>
    <property type="molecule type" value="Genomic_DNA"/>
</dbReference>
<protein>
    <recommendedName>
        <fullName evidence="5">CST complex subunit Stn1 N-terminal domain-containing protein</fullName>
    </recommendedName>
</protein>
<evidence type="ECO:0000256" key="3">
    <source>
        <dbReference type="ARBA" id="ARBA00022895"/>
    </source>
</evidence>
<dbReference type="CDD" id="cd03524">
    <property type="entry name" value="RPA2_OBF_family"/>
    <property type="match status" value="1"/>
</dbReference>
<feature type="compositionally biased region" description="Basic and acidic residues" evidence="4">
    <location>
        <begin position="311"/>
        <end position="328"/>
    </location>
</feature>
<dbReference type="Proteomes" id="UP000443090">
    <property type="component" value="Unassembled WGS sequence"/>
</dbReference>
<reference evidence="6 7" key="1">
    <citation type="submission" date="2018-05" db="EMBL/GenBank/DDBJ databases">
        <title>Genome sequencing and assembly of the regulated plant pathogen Lachnellula willkommii and related sister species for the development of diagnostic species identification markers.</title>
        <authorList>
            <person name="Giroux E."/>
            <person name="Bilodeau G."/>
        </authorList>
    </citation>
    <scope>NUCLEOTIDE SEQUENCE [LARGE SCALE GENOMIC DNA]</scope>
    <source>
        <strain evidence="6 7">CBS 160.35</strain>
    </source>
</reference>
<accession>A0A8H8RX29</accession>
<feature type="domain" description="CST complex subunit Stn1 N-terminal" evidence="5">
    <location>
        <begin position="90"/>
        <end position="137"/>
    </location>
</feature>
<dbReference type="InterPro" id="IPR012340">
    <property type="entry name" value="NA-bd_OB-fold"/>
</dbReference>
<dbReference type="InterPro" id="IPR018856">
    <property type="entry name" value="Stn1_N"/>
</dbReference>
<dbReference type="Pfam" id="PF10451">
    <property type="entry name" value="Stn1"/>
    <property type="match status" value="1"/>
</dbReference>
<gene>
    <name evidence="6" type="ORF">LOCC1_G003974</name>
</gene>
<keyword evidence="3" id="KW-0779">Telomere</keyword>
<evidence type="ECO:0000256" key="1">
    <source>
        <dbReference type="ARBA" id="ARBA00004574"/>
    </source>
</evidence>
<feature type="region of interest" description="Disordered" evidence="4">
    <location>
        <begin position="242"/>
        <end position="357"/>
    </location>
</feature>
<sequence>MSFNLGVSNASRISSPTSTICNLATSHPNPSWVSHITPINHAMTSGTSNPPIYPDYCHELSPTIKRWCPLRATDIQALDSWEMFNNGRPVYHHGNHPVKWVRLTGVVVAMDEFYGRKVVTLDDSSGMCIECTCPAPQAATLPADTRPTVVVTRNKPVAQQIEGPTVTNPKIPWDEVDVGVVVKIKGAIRNFRDDQRQVEMIKVEVLRSTDQEVRCWDEVLAFRREVLSVPWVVSAEMEEKYKRRAMREKGHEKKGKIEDGKHQKSAENSRGKSDMRHKSSATAQDVQADRRREARTEEQGGKLEKKHKRVHEVSDGLRRERKERERRGRHEYKAKRRLDDGNGDGLDPANKANYPSLAVRRRVAGKYDAL</sequence>
<evidence type="ECO:0000313" key="6">
    <source>
        <dbReference type="EMBL" id="TVY42884.1"/>
    </source>
</evidence>
<organism evidence="6 7">
    <name type="scientific">Lachnellula occidentalis</name>
    <dbReference type="NCBI Taxonomy" id="215460"/>
    <lineage>
        <taxon>Eukaryota</taxon>
        <taxon>Fungi</taxon>
        <taxon>Dikarya</taxon>
        <taxon>Ascomycota</taxon>
        <taxon>Pezizomycotina</taxon>
        <taxon>Leotiomycetes</taxon>
        <taxon>Helotiales</taxon>
        <taxon>Lachnaceae</taxon>
        <taxon>Lachnellula</taxon>
    </lineage>
</organism>
<evidence type="ECO:0000313" key="7">
    <source>
        <dbReference type="Proteomes" id="UP000443090"/>
    </source>
</evidence>
<dbReference type="GO" id="GO:0000781">
    <property type="term" value="C:chromosome, telomeric region"/>
    <property type="evidence" value="ECO:0007669"/>
    <property type="project" value="UniProtKB-SubCell"/>
</dbReference>
<evidence type="ECO:0000256" key="4">
    <source>
        <dbReference type="SAM" id="MobiDB-lite"/>
    </source>
</evidence>
<dbReference type="AlphaFoldDB" id="A0A8H8RX29"/>
<feature type="compositionally biased region" description="Basic and acidic residues" evidence="4">
    <location>
        <begin position="242"/>
        <end position="277"/>
    </location>
</feature>
<feature type="compositionally biased region" description="Basic and acidic residues" evidence="4">
    <location>
        <begin position="287"/>
        <end position="303"/>
    </location>
</feature>
<comment type="subcellular location">
    <subcellularLocation>
        <location evidence="1">Chromosome</location>
        <location evidence="1">Telomere</location>
    </subcellularLocation>
</comment>
<evidence type="ECO:0000259" key="5">
    <source>
        <dbReference type="Pfam" id="PF10451"/>
    </source>
</evidence>
<proteinExistence type="predicted"/>
<dbReference type="OrthoDB" id="77828at2759"/>
<dbReference type="Gene3D" id="2.40.50.140">
    <property type="entry name" value="Nucleic acid-binding proteins"/>
    <property type="match status" value="1"/>
</dbReference>
<keyword evidence="7" id="KW-1185">Reference proteome</keyword>